<dbReference type="InterPro" id="IPR004263">
    <property type="entry name" value="Exostosin"/>
</dbReference>
<keyword evidence="9" id="KW-1185">Reference proteome</keyword>
<gene>
    <name evidence="8" type="ORF">LVIROSA_LOCUS28188</name>
</gene>
<evidence type="ECO:0000313" key="9">
    <source>
        <dbReference type="Proteomes" id="UP001157418"/>
    </source>
</evidence>
<reference evidence="8 9" key="1">
    <citation type="submission" date="2022-01" db="EMBL/GenBank/DDBJ databases">
        <authorList>
            <person name="Xiong W."/>
            <person name="Schranz E."/>
        </authorList>
    </citation>
    <scope>NUCLEOTIDE SEQUENCE [LARGE SCALE GENOMIC DNA]</scope>
</reference>
<evidence type="ECO:0000256" key="2">
    <source>
        <dbReference type="ARBA" id="ARBA00010271"/>
    </source>
</evidence>
<evidence type="ECO:0000256" key="1">
    <source>
        <dbReference type="ARBA" id="ARBA00004323"/>
    </source>
</evidence>
<keyword evidence="4" id="KW-0735">Signal-anchor</keyword>
<dbReference type="EMBL" id="CAKMRJ010005412">
    <property type="protein sequence ID" value="CAH1442180.1"/>
    <property type="molecule type" value="Genomic_DNA"/>
</dbReference>
<keyword evidence="6" id="KW-0472">Membrane</keyword>
<accession>A0AAU9NW34</accession>
<protein>
    <recommendedName>
        <fullName evidence="7">Exostosin GT47 domain-containing protein</fullName>
    </recommendedName>
</protein>
<sequence>MSHGYQHILGIQRLACFGGVVFAVVIMFQYFEFPYGDVISSLFSATKIHITNTGSYPRDNSSLLPQISGDMNMTGASDVLVKGIMNTYKGHDEGIIKHNRSETKKELDDSTDLNRNATSLSVQLANVSSVIEVPRKKQKKKVVVISEMHDILVHNRASSHSMKPHWSSRADQELLEAKVQIENAQFNEENHDLYPLVFRNISIFTRSYELMEKTLKVYIYKEGEKPIFNNPEAVMKGIYASEGWFMMQMKKSKRFVTRKPKEAHLFYIPYSSKMLKATISPYSYDRQSVVPYLKNYIDMISGRYTFWNRTGGADHFFAACHDWFSRAQRKQAKSWVLA</sequence>
<evidence type="ECO:0000256" key="4">
    <source>
        <dbReference type="ARBA" id="ARBA00022968"/>
    </source>
</evidence>
<organism evidence="8 9">
    <name type="scientific">Lactuca virosa</name>
    <dbReference type="NCBI Taxonomy" id="75947"/>
    <lineage>
        <taxon>Eukaryota</taxon>
        <taxon>Viridiplantae</taxon>
        <taxon>Streptophyta</taxon>
        <taxon>Embryophyta</taxon>
        <taxon>Tracheophyta</taxon>
        <taxon>Spermatophyta</taxon>
        <taxon>Magnoliopsida</taxon>
        <taxon>eudicotyledons</taxon>
        <taxon>Gunneridae</taxon>
        <taxon>Pentapetalae</taxon>
        <taxon>asterids</taxon>
        <taxon>campanulids</taxon>
        <taxon>Asterales</taxon>
        <taxon>Asteraceae</taxon>
        <taxon>Cichorioideae</taxon>
        <taxon>Cichorieae</taxon>
        <taxon>Lactucinae</taxon>
        <taxon>Lactuca</taxon>
    </lineage>
</organism>
<evidence type="ECO:0000256" key="3">
    <source>
        <dbReference type="ARBA" id="ARBA00022676"/>
    </source>
</evidence>
<dbReference type="Proteomes" id="UP001157418">
    <property type="component" value="Unassembled WGS sequence"/>
</dbReference>
<comment type="caution">
    <text evidence="8">The sequence shown here is derived from an EMBL/GenBank/DDBJ whole genome shotgun (WGS) entry which is preliminary data.</text>
</comment>
<dbReference type="PANTHER" id="PTHR11062:SF108">
    <property type="entry name" value="EXOSTOSIN FAMILY PROTEIN"/>
    <property type="match status" value="1"/>
</dbReference>
<dbReference type="AlphaFoldDB" id="A0AAU9NW34"/>
<keyword evidence="3" id="KW-0328">Glycosyltransferase</keyword>
<feature type="domain" description="Exostosin GT47" evidence="7">
    <location>
        <begin position="212"/>
        <end position="328"/>
    </location>
</feature>
<dbReference type="PANTHER" id="PTHR11062">
    <property type="entry name" value="EXOSTOSIN HEPARAN SULFATE GLYCOSYLTRANSFERASE -RELATED"/>
    <property type="match status" value="1"/>
</dbReference>
<keyword evidence="3" id="KW-0808">Transferase</keyword>
<keyword evidence="6" id="KW-0812">Transmembrane</keyword>
<dbReference type="GO" id="GO:0000139">
    <property type="term" value="C:Golgi membrane"/>
    <property type="evidence" value="ECO:0007669"/>
    <property type="project" value="UniProtKB-SubCell"/>
</dbReference>
<comment type="subcellular location">
    <subcellularLocation>
        <location evidence="1">Golgi apparatus membrane</location>
        <topology evidence="1">Single-pass type II membrane protein</topology>
    </subcellularLocation>
</comment>
<evidence type="ECO:0000313" key="8">
    <source>
        <dbReference type="EMBL" id="CAH1442180.1"/>
    </source>
</evidence>
<dbReference type="GO" id="GO:0016757">
    <property type="term" value="F:glycosyltransferase activity"/>
    <property type="evidence" value="ECO:0007669"/>
    <property type="project" value="UniProtKB-KW"/>
</dbReference>
<feature type="transmembrane region" description="Helical" evidence="6">
    <location>
        <begin position="12"/>
        <end position="31"/>
    </location>
</feature>
<keyword evidence="5" id="KW-0333">Golgi apparatus</keyword>
<evidence type="ECO:0000256" key="5">
    <source>
        <dbReference type="ARBA" id="ARBA00023034"/>
    </source>
</evidence>
<evidence type="ECO:0000256" key="6">
    <source>
        <dbReference type="SAM" id="Phobius"/>
    </source>
</evidence>
<dbReference type="Pfam" id="PF03016">
    <property type="entry name" value="Exostosin_GT47"/>
    <property type="match status" value="1"/>
</dbReference>
<comment type="similarity">
    <text evidence="2">Belongs to the glycosyltransferase 47 family.</text>
</comment>
<evidence type="ECO:0000259" key="7">
    <source>
        <dbReference type="Pfam" id="PF03016"/>
    </source>
</evidence>
<dbReference type="InterPro" id="IPR040911">
    <property type="entry name" value="Exostosin_GT47"/>
</dbReference>
<name>A0AAU9NW34_9ASTR</name>
<keyword evidence="6" id="KW-1133">Transmembrane helix</keyword>
<proteinExistence type="inferred from homology"/>